<name>A0A1S2VBY4_9BACT</name>
<sequence>MIATAITPDNLPVTLQTVDAFEQWEREHPTGGNYEFVNGNIIPKPAMKQNEIFIAEFLTRSFIKTAQFQHGDVLLPEVDSYVDATRKRIPDLTYFTVAQKEAIRRGERVQTHFAIEILSDSESHEDVLEKIQDYFDGGAQLVWYIVPKRQRIYAYTSPETLHIYTATDLITAAPVVPELAFTVGDMFL</sequence>
<feature type="domain" description="Putative restriction endonuclease" evidence="1">
    <location>
        <begin position="19"/>
        <end position="183"/>
    </location>
</feature>
<evidence type="ECO:0000313" key="3">
    <source>
        <dbReference type="Proteomes" id="UP000181790"/>
    </source>
</evidence>
<dbReference type="Proteomes" id="UP000181790">
    <property type="component" value="Unassembled WGS sequence"/>
</dbReference>
<dbReference type="PANTHER" id="PTHR34107:SF4">
    <property type="entry name" value="SLL1222 PROTEIN"/>
    <property type="match status" value="1"/>
</dbReference>
<dbReference type="AlphaFoldDB" id="A0A1S2VBY4"/>
<dbReference type="RefSeq" id="WP_071506059.1">
    <property type="nucleotide sequence ID" value="NZ_MORL01000025.1"/>
</dbReference>
<reference evidence="2 3" key="1">
    <citation type="submission" date="2016-10" db="EMBL/GenBank/DDBJ databases">
        <title>Arsenicibacter rosenii gen. nov., sp. nov., an efficient arsenic-methylating bacterium isolated from an arsenic-contaminated paddy soil.</title>
        <authorList>
            <person name="Huang K."/>
        </authorList>
    </citation>
    <scope>NUCLEOTIDE SEQUENCE [LARGE SCALE GENOMIC DNA]</scope>
    <source>
        <strain evidence="2 3">SM-1</strain>
    </source>
</reference>
<proteinExistence type="predicted"/>
<protein>
    <recommendedName>
        <fullName evidence="1">Putative restriction endonuclease domain-containing protein</fullName>
    </recommendedName>
</protein>
<keyword evidence="3" id="KW-1185">Reference proteome</keyword>
<evidence type="ECO:0000313" key="2">
    <source>
        <dbReference type="EMBL" id="OIN56267.1"/>
    </source>
</evidence>
<comment type="caution">
    <text evidence="2">The sequence shown here is derived from an EMBL/GenBank/DDBJ whole genome shotgun (WGS) entry which is preliminary data.</text>
</comment>
<dbReference type="Gene3D" id="3.90.1570.10">
    <property type="entry name" value="tt1808, chain A"/>
    <property type="match status" value="1"/>
</dbReference>
<dbReference type="InterPro" id="IPR012296">
    <property type="entry name" value="Nuclease_put_TT1808"/>
</dbReference>
<dbReference type="SUPFAM" id="SSF52980">
    <property type="entry name" value="Restriction endonuclease-like"/>
    <property type="match status" value="1"/>
</dbReference>
<organism evidence="2 3">
    <name type="scientific">Arsenicibacter rosenii</name>
    <dbReference type="NCBI Taxonomy" id="1750698"/>
    <lineage>
        <taxon>Bacteria</taxon>
        <taxon>Pseudomonadati</taxon>
        <taxon>Bacteroidota</taxon>
        <taxon>Cytophagia</taxon>
        <taxon>Cytophagales</taxon>
        <taxon>Spirosomataceae</taxon>
        <taxon>Arsenicibacter</taxon>
    </lineage>
</organism>
<gene>
    <name evidence="2" type="ORF">BLX24_25485</name>
</gene>
<dbReference type="CDD" id="cd06260">
    <property type="entry name" value="DUF820-like"/>
    <property type="match status" value="1"/>
</dbReference>
<dbReference type="PANTHER" id="PTHR34107">
    <property type="entry name" value="SLL0198 PROTEIN-RELATED"/>
    <property type="match status" value="1"/>
</dbReference>
<dbReference type="EMBL" id="MORL01000025">
    <property type="protein sequence ID" value="OIN56267.1"/>
    <property type="molecule type" value="Genomic_DNA"/>
</dbReference>
<dbReference type="Pfam" id="PF05685">
    <property type="entry name" value="Uma2"/>
    <property type="match status" value="1"/>
</dbReference>
<accession>A0A1S2VBY4</accession>
<evidence type="ECO:0000259" key="1">
    <source>
        <dbReference type="Pfam" id="PF05685"/>
    </source>
</evidence>
<dbReference type="InterPro" id="IPR008538">
    <property type="entry name" value="Uma2"/>
</dbReference>
<dbReference type="OrthoDB" id="947485at2"/>
<dbReference type="InterPro" id="IPR011335">
    <property type="entry name" value="Restrct_endonuc-II-like"/>
</dbReference>